<accession>A0A6N6JJU8</accession>
<evidence type="ECO:0000313" key="1">
    <source>
        <dbReference type="EMBL" id="GFE65548.1"/>
    </source>
</evidence>
<name>A0A6N6JJU8_9RHOB</name>
<reference evidence="1 2" key="1">
    <citation type="submission" date="2019-12" db="EMBL/GenBank/DDBJ databases">
        <title>Litoreibacter badius sp. nov., a novel bacteriochlorophyll a-containing bacterium in the genus Litoreibacter.</title>
        <authorList>
            <person name="Kanamuro M."/>
            <person name="Takabe Y."/>
            <person name="Mori K."/>
            <person name="Takaichi S."/>
            <person name="Hanada S."/>
        </authorList>
    </citation>
    <scope>NUCLEOTIDE SEQUENCE [LARGE SCALE GENOMIC DNA]</scope>
    <source>
        <strain evidence="1 2">K6</strain>
    </source>
</reference>
<organism evidence="1 2">
    <name type="scientific">Litoreibacter roseus</name>
    <dbReference type="NCBI Taxonomy" id="2601869"/>
    <lineage>
        <taxon>Bacteria</taxon>
        <taxon>Pseudomonadati</taxon>
        <taxon>Pseudomonadota</taxon>
        <taxon>Alphaproteobacteria</taxon>
        <taxon>Rhodobacterales</taxon>
        <taxon>Roseobacteraceae</taxon>
        <taxon>Litoreibacter</taxon>
    </lineage>
</organism>
<gene>
    <name evidence="1" type="ORF">KIN_26220</name>
</gene>
<protein>
    <submittedName>
        <fullName evidence="1">Uncharacterized protein</fullName>
    </submittedName>
</protein>
<dbReference type="RefSeq" id="WP_159807573.1">
    <property type="nucleotide sequence ID" value="NZ_BLJE01000002.1"/>
</dbReference>
<comment type="caution">
    <text evidence="1">The sequence shown here is derived from an EMBL/GenBank/DDBJ whole genome shotgun (WGS) entry which is preliminary data.</text>
</comment>
<dbReference type="OrthoDB" id="7631664at2"/>
<proteinExistence type="predicted"/>
<dbReference type="EMBL" id="BLJE01000002">
    <property type="protein sequence ID" value="GFE65548.1"/>
    <property type="molecule type" value="Genomic_DNA"/>
</dbReference>
<dbReference type="AlphaFoldDB" id="A0A6N6JJU8"/>
<sequence length="160" mass="18561">MTELKCELCNLLGYCSRIRTRIATDAELSNPEFICSVRWMAYHENIPRRAWPDHLADILRDYKGVFVDGRDEVVELKTDALEYEEGLEGSEPPHAEWYRDFCNTPCAEGAKPFVREAAWERARILATLLRAKYPIRTFTWQLDVANENRFQSELCLSAAN</sequence>
<evidence type="ECO:0000313" key="2">
    <source>
        <dbReference type="Proteomes" id="UP000436822"/>
    </source>
</evidence>
<keyword evidence="2" id="KW-1185">Reference proteome</keyword>
<dbReference type="Proteomes" id="UP000436822">
    <property type="component" value="Unassembled WGS sequence"/>
</dbReference>